<keyword evidence="3" id="KW-1185">Reference proteome</keyword>
<dbReference type="InterPro" id="IPR010982">
    <property type="entry name" value="Lambda_DNA-bd_dom_sf"/>
</dbReference>
<evidence type="ECO:0000313" key="2">
    <source>
        <dbReference type="EMBL" id="PZM07601.1"/>
    </source>
</evidence>
<name>A0A2W4C3G7_9HYPH</name>
<comment type="caution">
    <text evidence="2">The sequence shown here is derived from an EMBL/GenBank/DDBJ whole genome shotgun (WGS) entry which is preliminary data.</text>
</comment>
<dbReference type="GO" id="GO:0003677">
    <property type="term" value="F:DNA binding"/>
    <property type="evidence" value="ECO:0007669"/>
    <property type="project" value="InterPro"/>
</dbReference>
<dbReference type="PROSITE" id="PS50943">
    <property type="entry name" value="HTH_CROC1"/>
    <property type="match status" value="1"/>
</dbReference>
<evidence type="ECO:0000259" key="1">
    <source>
        <dbReference type="PROSITE" id="PS50943"/>
    </source>
</evidence>
<gene>
    <name evidence="2" type="ORF">CPY51_31220</name>
</gene>
<dbReference type="AlphaFoldDB" id="A0A2W4C3G7"/>
<dbReference type="Proteomes" id="UP000248925">
    <property type="component" value="Unassembled WGS sequence"/>
</dbReference>
<proteinExistence type="predicted"/>
<reference evidence="2 3" key="1">
    <citation type="journal article" date="2018" name="Sci. Rep.">
        <title>Rhizobium tumorigenes sp. nov., a novel plant tumorigenic bacterium isolated from cane gall tumors on thornless blackberry.</title>
        <authorList>
            <person name="Kuzmanovi N."/>
            <person name="Smalla K."/>
            <person name="Gronow S."/>
            <person name="PuBawska J."/>
        </authorList>
    </citation>
    <scope>NUCLEOTIDE SEQUENCE [LARGE SCALE GENOMIC DNA]</scope>
    <source>
        <strain evidence="2 3">CCBAU 85046</strain>
    </source>
</reference>
<dbReference type="SUPFAM" id="SSF47413">
    <property type="entry name" value="lambda repressor-like DNA-binding domains"/>
    <property type="match status" value="1"/>
</dbReference>
<sequence>MFTRFASSFSMWLILIRMSYLSINSFTHNIRIMRSISFIRTRVFNQTQASFAKLAGVTQGTVSKWEAGTLAPSQAEMVRVRTAAIRLAIPWDDEWFFVVPKWAADAEASA</sequence>
<feature type="domain" description="HTH cro/C1-type" evidence="1">
    <location>
        <begin position="47"/>
        <end position="80"/>
    </location>
</feature>
<accession>A0A2W4C3G7</accession>
<dbReference type="OrthoDB" id="123556at2"/>
<evidence type="ECO:0000313" key="3">
    <source>
        <dbReference type="Proteomes" id="UP000248925"/>
    </source>
</evidence>
<dbReference type="Pfam" id="PF01381">
    <property type="entry name" value="HTH_3"/>
    <property type="match status" value="1"/>
</dbReference>
<dbReference type="RefSeq" id="WP_111164261.1">
    <property type="nucleotide sequence ID" value="NZ_PCDP01000082.1"/>
</dbReference>
<dbReference type="InterPro" id="IPR001387">
    <property type="entry name" value="Cro/C1-type_HTH"/>
</dbReference>
<protein>
    <recommendedName>
        <fullName evidence="1">HTH cro/C1-type domain-containing protein</fullName>
    </recommendedName>
</protein>
<dbReference type="EMBL" id="PCDP01000082">
    <property type="protein sequence ID" value="PZM07601.1"/>
    <property type="molecule type" value="Genomic_DNA"/>
</dbReference>
<dbReference type="Gene3D" id="1.10.260.40">
    <property type="entry name" value="lambda repressor-like DNA-binding domains"/>
    <property type="match status" value="1"/>
</dbReference>
<dbReference type="CDD" id="cd00093">
    <property type="entry name" value="HTH_XRE"/>
    <property type="match status" value="1"/>
</dbReference>
<organism evidence="2 3">
    <name type="scientific">Rhizobium tubonense</name>
    <dbReference type="NCBI Taxonomy" id="484088"/>
    <lineage>
        <taxon>Bacteria</taxon>
        <taxon>Pseudomonadati</taxon>
        <taxon>Pseudomonadota</taxon>
        <taxon>Alphaproteobacteria</taxon>
        <taxon>Hyphomicrobiales</taxon>
        <taxon>Rhizobiaceae</taxon>
        <taxon>Rhizobium/Agrobacterium group</taxon>
        <taxon>Rhizobium</taxon>
    </lineage>
</organism>